<reference evidence="3" key="1">
    <citation type="submission" date="2015-11" db="EMBL/GenBank/DDBJ databases">
        <title>De novo transcriptome assembly of four potential Pierce s Disease insect vectors from Arizona vineyards.</title>
        <authorList>
            <person name="Tassone E.E."/>
        </authorList>
    </citation>
    <scope>NUCLEOTIDE SEQUENCE</scope>
</reference>
<organism evidence="3">
    <name type="scientific">Graphocephala atropunctata</name>
    <dbReference type="NCBI Taxonomy" id="36148"/>
    <lineage>
        <taxon>Eukaryota</taxon>
        <taxon>Metazoa</taxon>
        <taxon>Ecdysozoa</taxon>
        <taxon>Arthropoda</taxon>
        <taxon>Hexapoda</taxon>
        <taxon>Insecta</taxon>
        <taxon>Pterygota</taxon>
        <taxon>Neoptera</taxon>
        <taxon>Paraneoptera</taxon>
        <taxon>Hemiptera</taxon>
        <taxon>Auchenorrhyncha</taxon>
        <taxon>Membracoidea</taxon>
        <taxon>Cicadellidae</taxon>
        <taxon>Cicadellinae</taxon>
        <taxon>Cicadellini</taxon>
        <taxon>Graphocephala</taxon>
    </lineage>
</organism>
<evidence type="ECO:0000259" key="2">
    <source>
        <dbReference type="Pfam" id="PF13843"/>
    </source>
</evidence>
<dbReference type="InterPro" id="IPR029526">
    <property type="entry name" value="PGBD"/>
</dbReference>
<dbReference type="AlphaFoldDB" id="A0A1B6LLL4"/>
<gene>
    <name evidence="3" type="ORF">g.16637</name>
</gene>
<feature type="compositionally biased region" description="Acidic residues" evidence="1">
    <location>
        <begin position="47"/>
        <end position="57"/>
    </location>
</feature>
<feature type="domain" description="PiggyBac transposable element-derived protein" evidence="2">
    <location>
        <begin position="141"/>
        <end position="501"/>
    </location>
</feature>
<evidence type="ECO:0000313" key="3">
    <source>
        <dbReference type="EMBL" id="JAT24630.1"/>
    </source>
</evidence>
<feature type="region of interest" description="Disordered" evidence="1">
    <location>
        <begin position="1"/>
        <end position="60"/>
    </location>
</feature>
<dbReference type="PANTHER" id="PTHR46599:SF6">
    <property type="entry name" value="DUAL SPECIFICITY PHOSPHATASE 26"/>
    <property type="match status" value="1"/>
</dbReference>
<proteinExistence type="predicted"/>
<sequence>MTQVNDDDIQCWLEENDHSEGNTSMQGNLTDTDGTTDCENLGTQTEQSDDEGDDESLQDTPQTVNEEIDLEPIQEAGSAQPLRTHERKRPNSQVTAFYTSKDGLTKWNIHVPEKTKTRKQNIVQKLPSVVREFRDYKTQIECWKIFFPDHMLSEIVRFTNQQLGVMRQNYARDRDCLDTDIIEIKAFFGLMYLIGVKKGNHLNTEELWATDGTAPDIYVATMSKRRFHNLVQAIRFDDKNTRAQRKLTDKAAPMREIFEQFVSLCKISYNVGELATIDEMLEGFRGRCKFRQYIPNKPAKYGIKIYALVDAKTFFTSNMEIYTGKQPQGPYFTIENNASSVVKRMIKPIDKSGRNVTIDNYFTSVPLLNDLYTNHRLTVVGTIRKNKKELPQELLCLKSRPKGSSMFAFPRPPNKCTIVSYIPDKKTKKNVLLASTMHLDDEIDPDSGDAQKPTIITFYNMTKGGVDVVDRLKSEYSVTRVSNRWPFTVFGGLLNVGAVNAQIIYKTNTGELKQRRVFLTELAKELIKPHMTRRASIQTLPTNLREKIRYLTSGQRQITPARPQEERARCSYCPVRKNRFTTKTCSSCGRKLCGDHIKTTIYKCHPCDQDPASSSDE</sequence>
<accession>A0A1B6LLL4</accession>
<protein>
    <recommendedName>
        <fullName evidence="2">PiggyBac transposable element-derived protein domain-containing protein</fullName>
    </recommendedName>
</protein>
<dbReference type="EMBL" id="GEBQ01015347">
    <property type="protein sequence ID" value="JAT24630.1"/>
    <property type="molecule type" value="Transcribed_RNA"/>
</dbReference>
<dbReference type="PANTHER" id="PTHR46599">
    <property type="entry name" value="PIGGYBAC TRANSPOSABLE ELEMENT-DERIVED PROTEIN 4"/>
    <property type="match status" value="1"/>
</dbReference>
<feature type="compositionally biased region" description="Polar residues" evidence="1">
    <location>
        <begin position="21"/>
        <end position="46"/>
    </location>
</feature>
<dbReference type="Pfam" id="PF13843">
    <property type="entry name" value="DDE_Tnp_1_7"/>
    <property type="match status" value="1"/>
</dbReference>
<evidence type="ECO:0000256" key="1">
    <source>
        <dbReference type="SAM" id="MobiDB-lite"/>
    </source>
</evidence>
<name>A0A1B6LLL4_9HEMI</name>